<proteinExistence type="predicted"/>
<reference evidence="1" key="2">
    <citation type="submission" date="2020-09" db="EMBL/GenBank/DDBJ databases">
        <authorList>
            <person name="Sun Q."/>
            <person name="Zhou Y."/>
        </authorList>
    </citation>
    <scope>NUCLEOTIDE SEQUENCE</scope>
    <source>
        <strain evidence="1">CGMCC 1.10998</strain>
    </source>
</reference>
<dbReference type="AlphaFoldDB" id="A0A916UT48"/>
<sequence>MVQVPAATGVKVEPDTVQTEVVLEVKLTAKAELADALSPKGAAPTVVVPGLVKLMLCEAVATEIVCCAVAA</sequence>
<gene>
    <name evidence="1" type="ORF">GCM10011396_37980</name>
</gene>
<organism evidence="1 2">
    <name type="scientific">Undibacterium terreum</name>
    <dbReference type="NCBI Taxonomy" id="1224302"/>
    <lineage>
        <taxon>Bacteria</taxon>
        <taxon>Pseudomonadati</taxon>
        <taxon>Pseudomonadota</taxon>
        <taxon>Betaproteobacteria</taxon>
        <taxon>Burkholderiales</taxon>
        <taxon>Oxalobacteraceae</taxon>
        <taxon>Undibacterium</taxon>
    </lineage>
</organism>
<reference evidence="1" key="1">
    <citation type="journal article" date="2014" name="Int. J. Syst. Evol. Microbiol.">
        <title>Complete genome sequence of Corynebacterium casei LMG S-19264T (=DSM 44701T), isolated from a smear-ripened cheese.</title>
        <authorList>
            <consortium name="US DOE Joint Genome Institute (JGI-PGF)"/>
            <person name="Walter F."/>
            <person name="Albersmeier A."/>
            <person name="Kalinowski J."/>
            <person name="Ruckert C."/>
        </authorList>
    </citation>
    <scope>NUCLEOTIDE SEQUENCE</scope>
    <source>
        <strain evidence="1">CGMCC 1.10998</strain>
    </source>
</reference>
<keyword evidence="2" id="KW-1185">Reference proteome</keyword>
<evidence type="ECO:0000313" key="1">
    <source>
        <dbReference type="EMBL" id="GGC87100.1"/>
    </source>
</evidence>
<dbReference type="Proteomes" id="UP000637423">
    <property type="component" value="Unassembled WGS sequence"/>
</dbReference>
<evidence type="ECO:0000313" key="2">
    <source>
        <dbReference type="Proteomes" id="UP000637423"/>
    </source>
</evidence>
<protein>
    <submittedName>
        <fullName evidence="1">Uncharacterized protein</fullName>
    </submittedName>
</protein>
<name>A0A916UT48_9BURK</name>
<accession>A0A916UT48</accession>
<dbReference type="EMBL" id="BMED01000004">
    <property type="protein sequence ID" value="GGC87100.1"/>
    <property type="molecule type" value="Genomic_DNA"/>
</dbReference>
<comment type="caution">
    <text evidence="1">The sequence shown here is derived from an EMBL/GenBank/DDBJ whole genome shotgun (WGS) entry which is preliminary data.</text>
</comment>